<reference evidence="4 5" key="1">
    <citation type="submission" date="2017-06" db="EMBL/GenBank/DDBJ databases">
        <title>Aedes aegypti genome working group (AGWG) sequencing and assembly.</title>
        <authorList>
            <consortium name="Aedes aegypti Genome Working Group (AGWG)"/>
            <person name="Matthews B.J."/>
        </authorList>
    </citation>
    <scope>NUCLEOTIDE SEQUENCE [LARGE SCALE GENOMIC DNA]</scope>
    <source>
        <strain evidence="4 5">LVP_AGWG</strain>
    </source>
</reference>
<evidence type="ECO:0000313" key="4">
    <source>
        <dbReference type="EnsemblMetazoa" id="AAEL029076-PA"/>
    </source>
</evidence>
<dbReference type="Proteomes" id="UP000008820">
    <property type="component" value="Chromosome 2"/>
</dbReference>
<proteinExistence type="predicted"/>
<dbReference type="EnsemblMetazoa" id="AAEL029076-RA">
    <property type="protein sequence ID" value="AAEL029076-PA"/>
    <property type="gene ID" value="AAEL029076"/>
</dbReference>
<dbReference type="RefSeq" id="NP_001394731.1">
    <property type="nucleotide sequence ID" value="NM_001407802.1"/>
</dbReference>
<dbReference type="GO" id="GO:0042302">
    <property type="term" value="F:structural constituent of cuticle"/>
    <property type="evidence" value="ECO:0007669"/>
    <property type="project" value="UniProtKB-UniRule"/>
</dbReference>
<dbReference type="InterPro" id="IPR051217">
    <property type="entry name" value="Insect_Cuticle_Struc_Prot"/>
</dbReference>
<accession>A0A903VVK2</accession>
<keyword evidence="5" id="KW-1185">Reference proteome</keyword>
<feature type="chain" id="PRO_5037792367" evidence="3">
    <location>
        <begin position="18"/>
        <end position="104"/>
    </location>
</feature>
<dbReference type="AlphaFoldDB" id="A0A903VVK2"/>
<evidence type="ECO:0000256" key="3">
    <source>
        <dbReference type="SAM" id="SignalP"/>
    </source>
</evidence>
<evidence type="ECO:0000256" key="2">
    <source>
        <dbReference type="PROSITE-ProRule" id="PRU00497"/>
    </source>
</evidence>
<dbReference type="OMA" id="HKSHWEY"/>
<protein>
    <submittedName>
        <fullName evidence="4">Uncharacterized protein</fullName>
    </submittedName>
</protein>
<feature type="signal peptide" evidence="3">
    <location>
        <begin position="1"/>
        <end position="17"/>
    </location>
</feature>
<sequence>MFKIVTLVACLTVVVVAVDEYDTYPRYKFEYGVKDAHSLDHKSHWEYRNGDVVKGQYTMDEADGTHRIVEYSSDHKTGFQAHVQRTGHAHHPYGESYVNIDQYH</sequence>
<reference evidence="4" key="2">
    <citation type="submission" date="2022-10" db="UniProtKB">
        <authorList>
            <consortium name="EnsemblMetazoa"/>
        </authorList>
    </citation>
    <scope>IDENTIFICATION</scope>
    <source>
        <strain evidence="4">LVP_AGWG</strain>
    </source>
</reference>
<dbReference type="PANTHER" id="PTHR12236:SF76">
    <property type="entry name" value="ADULT-SPECIFIC CUTICULAR PROTEIN ACP-20-LIKE PROTEIN"/>
    <property type="match status" value="1"/>
</dbReference>
<dbReference type="GO" id="GO:0005615">
    <property type="term" value="C:extracellular space"/>
    <property type="evidence" value="ECO:0007669"/>
    <property type="project" value="TreeGrafter"/>
</dbReference>
<keyword evidence="3" id="KW-0732">Signal</keyword>
<name>A0A903VVK2_AEDAE</name>
<organism evidence="4 5">
    <name type="scientific">Aedes aegypti</name>
    <name type="common">Yellowfever mosquito</name>
    <name type="synonym">Culex aegypti</name>
    <dbReference type="NCBI Taxonomy" id="7159"/>
    <lineage>
        <taxon>Eukaryota</taxon>
        <taxon>Metazoa</taxon>
        <taxon>Ecdysozoa</taxon>
        <taxon>Arthropoda</taxon>
        <taxon>Hexapoda</taxon>
        <taxon>Insecta</taxon>
        <taxon>Pterygota</taxon>
        <taxon>Neoptera</taxon>
        <taxon>Endopterygota</taxon>
        <taxon>Diptera</taxon>
        <taxon>Nematocera</taxon>
        <taxon>Culicoidea</taxon>
        <taxon>Culicidae</taxon>
        <taxon>Culicinae</taxon>
        <taxon>Aedini</taxon>
        <taxon>Aedes</taxon>
        <taxon>Stegomyia</taxon>
    </lineage>
</organism>
<dbReference type="Pfam" id="PF00379">
    <property type="entry name" value="Chitin_bind_4"/>
    <property type="match status" value="1"/>
</dbReference>
<dbReference type="GeneID" id="125467780"/>
<dbReference type="InterPro" id="IPR000618">
    <property type="entry name" value="Insect_cuticle"/>
</dbReference>
<evidence type="ECO:0000256" key="1">
    <source>
        <dbReference type="ARBA" id="ARBA00022460"/>
    </source>
</evidence>
<dbReference type="PANTHER" id="PTHR12236">
    <property type="entry name" value="STRUCTURAL CONTITUENT OF CUTICLE"/>
    <property type="match status" value="1"/>
</dbReference>
<evidence type="ECO:0000313" key="5">
    <source>
        <dbReference type="Proteomes" id="UP000008820"/>
    </source>
</evidence>
<keyword evidence="1 2" id="KW-0193">Cuticle</keyword>
<dbReference type="PRINTS" id="PR00947">
    <property type="entry name" value="CUTICLE"/>
</dbReference>
<dbReference type="GO" id="GO:0031012">
    <property type="term" value="C:extracellular matrix"/>
    <property type="evidence" value="ECO:0007669"/>
    <property type="project" value="TreeGrafter"/>
</dbReference>
<dbReference type="PROSITE" id="PS51155">
    <property type="entry name" value="CHIT_BIND_RR_2"/>
    <property type="match status" value="1"/>
</dbReference>